<dbReference type="Pfam" id="PF05105">
    <property type="entry name" value="Phage_holin_4_1"/>
    <property type="match status" value="1"/>
</dbReference>
<dbReference type="RefSeq" id="WP_160560202.1">
    <property type="nucleotide sequence ID" value="NZ_QZDT01000016.1"/>
</dbReference>
<evidence type="ECO:0000256" key="3">
    <source>
        <dbReference type="ARBA" id="ARBA00022989"/>
    </source>
</evidence>
<evidence type="ECO:0000256" key="1">
    <source>
        <dbReference type="ARBA" id="ARBA00004141"/>
    </source>
</evidence>
<dbReference type="InterPro" id="IPR006480">
    <property type="entry name" value="Phage_holin_4_1"/>
</dbReference>
<sequence length="164" mass="18450">MEMKIMEFINVVAHNRIMKLVVLSIVFDTVFGVLRAIREKKFNSCAGIDGAIRKIGMLISLVFMLAVDMLIKINLIGFVPETIREQIGLTSVGMAEFFALLYIAYEVVSIFKNMALCGLPVKKVWAVVRAFLIKYTDELPDTDELDGNSTTGSVEDHRQQEKTE</sequence>
<dbReference type="OrthoDB" id="9787607at2"/>
<feature type="compositionally biased region" description="Basic and acidic residues" evidence="5">
    <location>
        <begin position="154"/>
        <end position="164"/>
    </location>
</feature>
<organism evidence="7 8">
    <name type="scientific">Parablautia muri</name>
    <dbReference type="NCBI Taxonomy" id="2320879"/>
    <lineage>
        <taxon>Bacteria</taxon>
        <taxon>Bacillati</taxon>
        <taxon>Bacillota</taxon>
        <taxon>Clostridia</taxon>
        <taxon>Lachnospirales</taxon>
        <taxon>Lachnospiraceae</taxon>
        <taxon>Parablautia</taxon>
    </lineage>
</organism>
<feature type="transmembrane region" description="Helical" evidence="6">
    <location>
        <begin position="86"/>
        <end position="105"/>
    </location>
</feature>
<dbReference type="Proteomes" id="UP001154420">
    <property type="component" value="Unassembled WGS sequence"/>
</dbReference>
<dbReference type="EMBL" id="QZDT01000016">
    <property type="protein sequence ID" value="NBJ93118.1"/>
    <property type="molecule type" value="Genomic_DNA"/>
</dbReference>
<feature type="transmembrane region" description="Helical" evidence="6">
    <location>
        <begin position="20"/>
        <end position="37"/>
    </location>
</feature>
<dbReference type="NCBIfam" id="TIGR01593">
    <property type="entry name" value="holin_tox_secr"/>
    <property type="match status" value="1"/>
</dbReference>
<proteinExistence type="predicted"/>
<reference evidence="7" key="1">
    <citation type="submission" date="2018-09" db="EMBL/GenBank/DDBJ databases">
        <title>Murine metabolic-syndrome-specific gut microbial biobank.</title>
        <authorList>
            <person name="Liu C."/>
        </authorList>
    </citation>
    <scope>NUCLEOTIDE SEQUENCE</scope>
    <source>
        <strain evidence="7">D42-62</strain>
    </source>
</reference>
<evidence type="ECO:0000256" key="6">
    <source>
        <dbReference type="SAM" id="Phobius"/>
    </source>
</evidence>
<evidence type="ECO:0000313" key="8">
    <source>
        <dbReference type="Proteomes" id="UP001154420"/>
    </source>
</evidence>
<name>A0A9X5BG87_9FIRM</name>
<dbReference type="AlphaFoldDB" id="A0A9X5BG87"/>
<feature type="region of interest" description="Disordered" evidence="5">
    <location>
        <begin position="144"/>
        <end position="164"/>
    </location>
</feature>
<gene>
    <name evidence="7" type="ORF">D5281_11030</name>
</gene>
<protein>
    <submittedName>
        <fullName evidence="7">Holin</fullName>
    </submittedName>
</protein>
<keyword evidence="3 6" id="KW-1133">Transmembrane helix</keyword>
<comment type="subcellular location">
    <subcellularLocation>
        <location evidence="1">Membrane</location>
        <topology evidence="1">Multi-pass membrane protein</topology>
    </subcellularLocation>
</comment>
<keyword evidence="4 6" id="KW-0472">Membrane</keyword>
<feature type="transmembrane region" description="Helical" evidence="6">
    <location>
        <begin position="58"/>
        <end position="80"/>
    </location>
</feature>
<evidence type="ECO:0000256" key="4">
    <source>
        <dbReference type="ARBA" id="ARBA00023136"/>
    </source>
</evidence>
<keyword evidence="8" id="KW-1185">Reference proteome</keyword>
<evidence type="ECO:0000256" key="2">
    <source>
        <dbReference type="ARBA" id="ARBA00022692"/>
    </source>
</evidence>
<accession>A0A9X5BG87</accession>
<dbReference type="GO" id="GO:0016020">
    <property type="term" value="C:membrane"/>
    <property type="evidence" value="ECO:0007669"/>
    <property type="project" value="UniProtKB-SubCell"/>
</dbReference>
<evidence type="ECO:0000256" key="5">
    <source>
        <dbReference type="SAM" id="MobiDB-lite"/>
    </source>
</evidence>
<evidence type="ECO:0000313" key="7">
    <source>
        <dbReference type="EMBL" id="NBJ93118.1"/>
    </source>
</evidence>
<keyword evidence="2 6" id="KW-0812">Transmembrane</keyword>
<comment type="caution">
    <text evidence="7">The sequence shown here is derived from an EMBL/GenBank/DDBJ whole genome shotgun (WGS) entry which is preliminary data.</text>
</comment>